<dbReference type="Gene3D" id="2.60.220.50">
    <property type="match status" value="1"/>
</dbReference>
<dbReference type="Proteomes" id="UP000663872">
    <property type="component" value="Unassembled WGS sequence"/>
</dbReference>
<dbReference type="GO" id="GO:0004930">
    <property type="term" value="F:G protein-coupled receptor activity"/>
    <property type="evidence" value="ECO:0007669"/>
    <property type="project" value="InterPro"/>
</dbReference>
<gene>
    <name evidence="7" type="ORF">GRG538_LOCUS3241</name>
    <name evidence="10" type="ORF">QYT958_LOCUS28357</name>
    <name evidence="8" type="ORF">TIS948_LOCUS33341</name>
    <name evidence="9" type="ORF">UJA718_LOCUS27225</name>
</gene>
<evidence type="ECO:0000256" key="1">
    <source>
        <dbReference type="ARBA" id="ARBA00004141"/>
    </source>
</evidence>
<evidence type="ECO:0000313" key="8">
    <source>
        <dbReference type="EMBL" id="CAF3471016.1"/>
    </source>
</evidence>
<dbReference type="EMBL" id="CAJNXB010006188">
    <property type="protein sequence ID" value="CAF3471016.1"/>
    <property type="molecule type" value="Genomic_DNA"/>
</dbReference>
<feature type="transmembrane region" description="Helical" evidence="5">
    <location>
        <begin position="482"/>
        <end position="506"/>
    </location>
</feature>
<evidence type="ECO:0000256" key="3">
    <source>
        <dbReference type="ARBA" id="ARBA00022989"/>
    </source>
</evidence>
<dbReference type="Proteomes" id="UP000663873">
    <property type="component" value="Unassembled WGS sequence"/>
</dbReference>
<reference evidence="9" key="1">
    <citation type="submission" date="2021-02" db="EMBL/GenBank/DDBJ databases">
        <authorList>
            <person name="Nowell W R."/>
        </authorList>
    </citation>
    <scope>NUCLEOTIDE SEQUENCE</scope>
</reference>
<organism evidence="9 11">
    <name type="scientific">Rotaria socialis</name>
    <dbReference type="NCBI Taxonomy" id="392032"/>
    <lineage>
        <taxon>Eukaryota</taxon>
        <taxon>Metazoa</taxon>
        <taxon>Spiralia</taxon>
        <taxon>Gnathifera</taxon>
        <taxon>Rotifera</taxon>
        <taxon>Eurotatoria</taxon>
        <taxon>Bdelloidea</taxon>
        <taxon>Philodinida</taxon>
        <taxon>Philodinidae</taxon>
        <taxon>Rotaria</taxon>
    </lineage>
</organism>
<dbReference type="InterPro" id="IPR000203">
    <property type="entry name" value="GPS"/>
</dbReference>
<sequence>MEVLSTTEMTSAVIASSSSGATSEASSEFTESGSASNINIVTFTYSTTIESTEQSSSLATSKINTDQSSTAGAFSTEGGTPMKSSSFYGTGYTSSYIDVTEMILSDTTRLQTLLSSVPVVVFTSTTYHTTTICHTFPRELFTSINSETTSLNTLSTQTTTPFQDSLVSIIRSNQSNASEIANALIAYFNQTIVNEKLTPDDIDYAVSRLNISVNVSVENGLIMSQKPLIDNRSPMIGAVFLTQSGGKIVVQQSSIRDVNANISVGGIYSLKSFDSIDFLRILLIDKPIEYLNVTDTLNRKLASSVVVANLQSSDKQLVSGMNISLYFRARKDFVVDPTKNVDFFCSFYDSHTASWNESGCSMPVYNSTWDRYECNCNHLTSFALIWLPKTSISGKLTAQDIASLVFQSISIICFLAVIIHVIYTRITNSVMSLQAKDLLPLVSTAVTMILFIFYIALTLTVFMSPESKDSQICFLNASILMFFVYFLLILMFCIKTSVAYFNYINFVHLFPPASFKQLYTFLITSFFISITYVAFAAGFNSNSSLGITQLYAMKICWFTRRVIHYFVTIPICLCLILNIYMLLLVGKRLVDHLRRSKSPHGTYERMKRCVLVLIASCITQGIGWLFGLFLPFVDEQTADILGWFFVVFNAFEGFWTLMLYILIQRMRIHEQRRLLPARALQRKEKSKAQMLSIGKQHNNEDILTISPVRIDFSNMRKISPSMDGSFDAFHKFSIVPEADV</sequence>
<dbReference type="Proteomes" id="UP000663825">
    <property type="component" value="Unassembled WGS sequence"/>
</dbReference>
<dbReference type="PROSITE" id="PS50261">
    <property type="entry name" value="G_PROTEIN_RECEP_F2_4"/>
    <property type="match status" value="1"/>
</dbReference>
<dbReference type="GO" id="GO:0007189">
    <property type="term" value="P:adenylate cyclase-activating G protein-coupled receptor signaling pathway"/>
    <property type="evidence" value="ECO:0007669"/>
    <property type="project" value="TreeGrafter"/>
</dbReference>
<dbReference type="Proteomes" id="UP000663848">
    <property type="component" value="Unassembled WGS sequence"/>
</dbReference>
<feature type="transmembrane region" description="Helical" evidence="5">
    <location>
        <begin position="404"/>
        <end position="426"/>
    </location>
</feature>
<evidence type="ECO:0000313" key="7">
    <source>
        <dbReference type="EMBL" id="CAF3328397.1"/>
    </source>
</evidence>
<evidence type="ECO:0000256" key="4">
    <source>
        <dbReference type="ARBA" id="ARBA00023136"/>
    </source>
</evidence>
<dbReference type="Gene3D" id="1.20.1070.10">
    <property type="entry name" value="Rhodopsin 7-helix transmembrane proteins"/>
    <property type="match status" value="1"/>
</dbReference>
<feature type="transmembrane region" description="Helical" evidence="5">
    <location>
        <begin position="606"/>
        <end position="628"/>
    </location>
</feature>
<feature type="transmembrane region" description="Helical" evidence="5">
    <location>
        <begin position="640"/>
        <end position="663"/>
    </location>
</feature>
<dbReference type="InterPro" id="IPR017981">
    <property type="entry name" value="GPCR_2-like_7TM"/>
</dbReference>
<evidence type="ECO:0000313" key="10">
    <source>
        <dbReference type="EMBL" id="CAF4866955.1"/>
    </source>
</evidence>
<dbReference type="EMBL" id="CAJNYT010000077">
    <property type="protein sequence ID" value="CAF3328397.1"/>
    <property type="molecule type" value="Genomic_DNA"/>
</dbReference>
<dbReference type="OrthoDB" id="10040049at2759"/>
<proteinExistence type="predicted"/>
<keyword evidence="2 5" id="KW-0812">Transmembrane</keyword>
<evidence type="ECO:0000256" key="2">
    <source>
        <dbReference type="ARBA" id="ARBA00022692"/>
    </source>
</evidence>
<evidence type="ECO:0000313" key="9">
    <source>
        <dbReference type="EMBL" id="CAF4514769.1"/>
    </source>
</evidence>
<comment type="caution">
    <text evidence="9">The sequence shown here is derived from an EMBL/GenBank/DDBJ whole genome shotgun (WGS) entry which is preliminary data.</text>
</comment>
<accession>A0A820WC03</accession>
<evidence type="ECO:0000313" key="11">
    <source>
        <dbReference type="Proteomes" id="UP000663873"/>
    </source>
</evidence>
<keyword evidence="11" id="KW-1185">Reference proteome</keyword>
<keyword evidence="3 5" id="KW-1133">Transmembrane helix</keyword>
<dbReference type="PANTHER" id="PTHR12011">
    <property type="entry name" value="ADHESION G-PROTEIN COUPLED RECEPTOR"/>
    <property type="match status" value="1"/>
</dbReference>
<feature type="domain" description="G-protein coupled receptors family 2 profile 2" evidence="6">
    <location>
        <begin position="399"/>
        <end position="664"/>
    </location>
</feature>
<dbReference type="GO" id="GO:0005886">
    <property type="term" value="C:plasma membrane"/>
    <property type="evidence" value="ECO:0007669"/>
    <property type="project" value="TreeGrafter"/>
</dbReference>
<feature type="transmembrane region" description="Helical" evidence="5">
    <location>
        <begin position="438"/>
        <end position="462"/>
    </location>
</feature>
<dbReference type="PANTHER" id="PTHR12011:SF471">
    <property type="entry name" value="G-PROTEIN COUPLED RECEPTORS FAMILY 2 PROFILE 2 DOMAIN-CONTAINING PROTEIN"/>
    <property type="match status" value="1"/>
</dbReference>
<dbReference type="Pfam" id="PF00002">
    <property type="entry name" value="7tm_2"/>
    <property type="match status" value="1"/>
</dbReference>
<dbReference type="Pfam" id="PF01825">
    <property type="entry name" value="GPS"/>
    <property type="match status" value="1"/>
</dbReference>
<dbReference type="AlphaFoldDB" id="A0A820WC03"/>
<feature type="transmembrane region" description="Helical" evidence="5">
    <location>
        <begin position="518"/>
        <end position="542"/>
    </location>
</feature>
<dbReference type="EMBL" id="CAJOBP010007458">
    <property type="protein sequence ID" value="CAF4514769.1"/>
    <property type="molecule type" value="Genomic_DNA"/>
</dbReference>
<name>A0A820WC03_9BILA</name>
<feature type="transmembrane region" description="Helical" evidence="5">
    <location>
        <begin position="562"/>
        <end position="585"/>
    </location>
</feature>
<comment type="subcellular location">
    <subcellularLocation>
        <location evidence="1">Membrane</location>
        <topology evidence="1">Multi-pass membrane protein</topology>
    </subcellularLocation>
</comment>
<dbReference type="GO" id="GO:0007166">
    <property type="term" value="P:cell surface receptor signaling pathway"/>
    <property type="evidence" value="ECO:0007669"/>
    <property type="project" value="InterPro"/>
</dbReference>
<dbReference type="EMBL" id="CAJOBR010007657">
    <property type="protein sequence ID" value="CAF4866955.1"/>
    <property type="molecule type" value="Genomic_DNA"/>
</dbReference>
<dbReference type="InterPro" id="IPR000832">
    <property type="entry name" value="GPCR_2_secretin-like"/>
</dbReference>
<dbReference type="InterPro" id="IPR046338">
    <property type="entry name" value="GAIN_dom_sf"/>
</dbReference>
<keyword evidence="4 5" id="KW-0472">Membrane</keyword>
<evidence type="ECO:0000256" key="5">
    <source>
        <dbReference type="SAM" id="Phobius"/>
    </source>
</evidence>
<protein>
    <recommendedName>
        <fullName evidence="6">G-protein coupled receptors family 2 profile 2 domain-containing protein</fullName>
    </recommendedName>
</protein>
<evidence type="ECO:0000259" key="6">
    <source>
        <dbReference type="PROSITE" id="PS50261"/>
    </source>
</evidence>